<keyword evidence="3" id="KW-0238">DNA-binding</keyword>
<dbReference type="InterPro" id="IPR007324">
    <property type="entry name" value="Sugar-bd_dom_put"/>
</dbReference>
<dbReference type="PANTHER" id="PTHR34294">
    <property type="entry name" value="TRANSCRIPTIONAL REGULATOR-RELATED"/>
    <property type="match status" value="1"/>
</dbReference>
<dbReference type="InterPro" id="IPR037171">
    <property type="entry name" value="NagB/RpiA_transferase-like"/>
</dbReference>
<dbReference type="EMBL" id="BMDC01000004">
    <property type="protein sequence ID" value="GGH66041.1"/>
    <property type="molecule type" value="Genomic_DNA"/>
</dbReference>
<comment type="similarity">
    <text evidence="1">Belongs to the SorC transcriptional regulatory family.</text>
</comment>
<keyword evidence="4" id="KW-0804">Transcription</keyword>
<dbReference type="InterPro" id="IPR051054">
    <property type="entry name" value="SorC_transcr_regulators"/>
</dbReference>
<feature type="domain" description="Sugar-binding" evidence="5">
    <location>
        <begin position="66"/>
        <end position="312"/>
    </location>
</feature>
<evidence type="ECO:0000256" key="1">
    <source>
        <dbReference type="ARBA" id="ARBA00010466"/>
    </source>
</evidence>
<dbReference type="Gene3D" id="1.10.10.60">
    <property type="entry name" value="Homeodomain-like"/>
    <property type="match status" value="1"/>
</dbReference>
<proteinExistence type="inferred from homology"/>
<keyword evidence="2" id="KW-0805">Transcription regulation</keyword>
<organism evidence="6 7">
    <name type="scientific">Rothia aerolata</name>
    <dbReference type="NCBI Taxonomy" id="1812262"/>
    <lineage>
        <taxon>Bacteria</taxon>
        <taxon>Bacillati</taxon>
        <taxon>Actinomycetota</taxon>
        <taxon>Actinomycetes</taxon>
        <taxon>Micrococcales</taxon>
        <taxon>Micrococcaceae</taxon>
        <taxon>Rothia</taxon>
    </lineage>
</organism>
<dbReference type="RefSeq" id="WP_188360222.1">
    <property type="nucleotide sequence ID" value="NZ_BMDC01000004.1"/>
</dbReference>
<dbReference type="PANTHER" id="PTHR34294:SF1">
    <property type="entry name" value="TRANSCRIPTIONAL REGULATOR LSRR"/>
    <property type="match status" value="1"/>
</dbReference>
<evidence type="ECO:0000256" key="2">
    <source>
        <dbReference type="ARBA" id="ARBA00023015"/>
    </source>
</evidence>
<name>A0A917IVQ8_9MICC</name>
<evidence type="ECO:0000256" key="3">
    <source>
        <dbReference type="ARBA" id="ARBA00023125"/>
    </source>
</evidence>
<evidence type="ECO:0000259" key="5">
    <source>
        <dbReference type="Pfam" id="PF04198"/>
    </source>
</evidence>
<dbReference type="SUPFAM" id="SSF46689">
    <property type="entry name" value="Homeodomain-like"/>
    <property type="match status" value="1"/>
</dbReference>
<dbReference type="Proteomes" id="UP000600171">
    <property type="component" value="Unassembled WGS sequence"/>
</dbReference>
<reference evidence="6 7" key="1">
    <citation type="journal article" date="2014" name="Int. J. Syst. Evol. Microbiol.">
        <title>Complete genome sequence of Corynebacterium casei LMG S-19264T (=DSM 44701T), isolated from a smear-ripened cheese.</title>
        <authorList>
            <consortium name="US DOE Joint Genome Institute (JGI-PGF)"/>
            <person name="Walter F."/>
            <person name="Albersmeier A."/>
            <person name="Kalinowski J."/>
            <person name="Ruckert C."/>
        </authorList>
    </citation>
    <scope>NUCLEOTIDE SEQUENCE [LARGE SCALE GENOMIC DNA]</scope>
    <source>
        <strain evidence="6 7">CCM 8669</strain>
    </source>
</reference>
<dbReference type="GO" id="GO:0003677">
    <property type="term" value="F:DNA binding"/>
    <property type="evidence" value="ECO:0007669"/>
    <property type="project" value="UniProtKB-KW"/>
</dbReference>
<comment type="caution">
    <text evidence="6">The sequence shown here is derived from an EMBL/GenBank/DDBJ whole genome shotgun (WGS) entry which is preliminary data.</text>
</comment>
<evidence type="ECO:0000313" key="7">
    <source>
        <dbReference type="Proteomes" id="UP000600171"/>
    </source>
</evidence>
<dbReference type="GO" id="GO:0030246">
    <property type="term" value="F:carbohydrate binding"/>
    <property type="evidence" value="ECO:0007669"/>
    <property type="project" value="InterPro"/>
</dbReference>
<accession>A0A917IVQ8</accession>
<dbReference type="Gene3D" id="3.40.50.1360">
    <property type="match status" value="1"/>
</dbReference>
<dbReference type="AlphaFoldDB" id="A0A917IVQ8"/>
<evidence type="ECO:0000313" key="6">
    <source>
        <dbReference type="EMBL" id="GGH66041.1"/>
    </source>
</evidence>
<dbReference type="Pfam" id="PF04198">
    <property type="entry name" value="Sugar-bind"/>
    <property type="match status" value="1"/>
</dbReference>
<sequence length="318" mass="33934">MPSTKDLYDPEYLYAAARLYYEENQGQSEIATQLKVSRPTVSRMLSQAREAGIVQIKVIHPSAGASSKLASRLAEALGLDRCYIAPGLQTANSDGKLGAGLEPVVSQAITDMNLEVGDGLVISSGLAMYNVSRMKLPQLRGVVVSPAVGGLAEPEAWFQTSEIARALAQNTGSTYVPLFAGVMPSGPLFDALQDDISYQQIKHLWATATGILVGIGSRTSGRTSIASAIPKQSLHSAECDICLHFFNEDGSEISFPGDDRTIRIPMEYLHQAPHVIAVAVGNEKVKPIITAAKTGVLNGLVTDERTATAVLARLENQL</sequence>
<dbReference type="SUPFAM" id="SSF100950">
    <property type="entry name" value="NagB/RpiA/CoA transferase-like"/>
    <property type="match status" value="1"/>
</dbReference>
<protein>
    <submittedName>
        <fullName evidence="6">Transcriptional regulator</fullName>
    </submittedName>
</protein>
<dbReference type="InterPro" id="IPR009057">
    <property type="entry name" value="Homeodomain-like_sf"/>
</dbReference>
<keyword evidence="7" id="KW-1185">Reference proteome</keyword>
<gene>
    <name evidence="6" type="ORF">GCM10007359_19890</name>
</gene>
<evidence type="ECO:0000256" key="4">
    <source>
        <dbReference type="ARBA" id="ARBA00023163"/>
    </source>
</evidence>